<accession>A0A5C6AZD3</accession>
<proteinExistence type="predicted"/>
<dbReference type="GO" id="GO:0016787">
    <property type="term" value="F:hydrolase activity"/>
    <property type="evidence" value="ECO:0007669"/>
    <property type="project" value="UniProtKB-KW"/>
</dbReference>
<reference evidence="1 2" key="1">
    <citation type="submission" date="2019-02" db="EMBL/GenBank/DDBJ databases">
        <title>Deep-cultivation of Planctomycetes and their phenomic and genomic characterization uncovers novel biology.</title>
        <authorList>
            <person name="Wiegand S."/>
            <person name="Jogler M."/>
            <person name="Boedeker C."/>
            <person name="Pinto D."/>
            <person name="Vollmers J."/>
            <person name="Rivas-Marin E."/>
            <person name="Kohn T."/>
            <person name="Peeters S.H."/>
            <person name="Heuer A."/>
            <person name="Rast P."/>
            <person name="Oberbeckmann S."/>
            <person name="Bunk B."/>
            <person name="Jeske O."/>
            <person name="Meyerdierks A."/>
            <person name="Storesund J.E."/>
            <person name="Kallscheuer N."/>
            <person name="Luecker S."/>
            <person name="Lage O.M."/>
            <person name="Pohl T."/>
            <person name="Merkel B.J."/>
            <person name="Hornburger P."/>
            <person name="Mueller R.-W."/>
            <person name="Bruemmer F."/>
            <person name="Labrenz M."/>
            <person name="Spormann A.M."/>
            <person name="Op Den Camp H."/>
            <person name="Overmann J."/>
            <person name="Amann R."/>
            <person name="Jetten M.S.M."/>
            <person name="Mascher T."/>
            <person name="Medema M.H."/>
            <person name="Devos D.P."/>
            <person name="Kaster A.-K."/>
            <person name="Ovreas L."/>
            <person name="Rohde M."/>
            <person name="Galperin M.Y."/>
            <person name="Jogler C."/>
        </authorList>
    </citation>
    <scope>NUCLEOTIDE SEQUENCE [LARGE SCALE GENOMIC DNA]</scope>
    <source>
        <strain evidence="1 2">Pla52n</strain>
    </source>
</reference>
<dbReference type="RefSeq" id="WP_146519931.1">
    <property type="nucleotide sequence ID" value="NZ_CP151726.1"/>
</dbReference>
<evidence type="ECO:0000313" key="2">
    <source>
        <dbReference type="Proteomes" id="UP000320176"/>
    </source>
</evidence>
<dbReference type="EMBL" id="SJPN01000003">
    <property type="protein sequence ID" value="TWU04519.1"/>
    <property type="molecule type" value="Genomic_DNA"/>
</dbReference>
<keyword evidence="2" id="KW-1185">Reference proteome</keyword>
<gene>
    <name evidence="1" type="ORF">Pla52n_25600</name>
</gene>
<comment type="caution">
    <text evidence="1">The sequence shown here is derived from an EMBL/GenBank/DDBJ whole genome shotgun (WGS) entry which is preliminary data.</text>
</comment>
<keyword evidence="1" id="KW-0378">Hydrolase</keyword>
<evidence type="ECO:0000313" key="1">
    <source>
        <dbReference type="EMBL" id="TWU04519.1"/>
    </source>
</evidence>
<sequence length="153" mass="16506">MKILFLHGWHSVVGGVKPTYLKDAGHIVINPSLDDDDFEAAVRTAQAEYNRHSPDVIVGSSRGGAVAVNMQSADTPMVLLCPAWQNWGTANTVKPNTIILHSRKDDVIPFANSEELVANSNLVPESLIAVGNDHRLADPAPLQAMLKACEDLT</sequence>
<dbReference type="Proteomes" id="UP000320176">
    <property type="component" value="Unassembled WGS sequence"/>
</dbReference>
<organism evidence="1 2">
    <name type="scientific">Stieleria varia</name>
    <dbReference type="NCBI Taxonomy" id="2528005"/>
    <lineage>
        <taxon>Bacteria</taxon>
        <taxon>Pseudomonadati</taxon>
        <taxon>Planctomycetota</taxon>
        <taxon>Planctomycetia</taxon>
        <taxon>Pirellulales</taxon>
        <taxon>Pirellulaceae</taxon>
        <taxon>Stieleria</taxon>
    </lineage>
</organism>
<dbReference type="Gene3D" id="3.40.50.1820">
    <property type="entry name" value="alpha/beta hydrolase"/>
    <property type="match status" value="1"/>
</dbReference>
<name>A0A5C6AZD3_9BACT</name>
<dbReference type="OrthoDB" id="9772751at2"/>
<dbReference type="SUPFAM" id="SSF53474">
    <property type="entry name" value="alpha/beta-Hydrolases"/>
    <property type="match status" value="1"/>
</dbReference>
<protein>
    <submittedName>
        <fullName evidence="1">Alpha/beta hydrolase family protein</fullName>
    </submittedName>
</protein>
<dbReference type="InterPro" id="IPR029058">
    <property type="entry name" value="AB_hydrolase_fold"/>
</dbReference>
<dbReference type="AlphaFoldDB" id="A0A5C6AZD3"/>